<keyword evidence="6" id="KW-0418">Kinase</keyword>
<dbReference type="STRING" id="747725.A0A168KNK6"/>
<dbReference type="GO" id="GO:0005634">
    <property type="term" value="C:nucleus"/>
    <property type="evidence" value="ECO:0007669"/>
    <property type="project" value="TreeGrafter"/>
</dbReference>
<feature type="region of interest" description="Disordered" evidence="13">
    <location>
        <begin position="213"/>
        <end position="268"/>
    </location>
</feature>
<evidence type="ECO:0000259" key="14">
    <source>
        <dbReference type="PROSITE" id="PS50011"/>
    </source>
</evidence>
<feature type="coiled-coil region" evidence="12">
    <location>
        <begin position="840"/>
        <end position="899"/>
    </location>
</feature>
<feature type="region of interest" description="Disordered" evidence="13">
    <location>
        <begin position="685"/>
        <end position="733"/>
    </location>
</feature>
<dbReference type="EMBL" id="AMYB01000005">
    <property type="protein sequence ID" value="OAD02588.1"/>
    <property type="molecule type" value="Genomic_DNA"/>
</dbReference>
<organism evidence="15 16">
    <name type="scientific">Mucor lusitanicus CBS 277.49</name>
    <dbReference type="NCBI Taxonomy" id="747725"/>
    <lineage>
        <taxon>Eukaryota</taxon>
        <taxon>Fungi</taxon>
        <taxon>Fungi incertae sedis</taxon>
        <taxon>Mucoromycota</taxon>
        <taxon>Mucoromycotina</taxon>
        <taxon>Mucoromycetes</taxon>
        <taxon>Mucorales</taxon>
        <taxon>Mucorineae</taxon>
        <taxon>Mucoraceae</taxon>
        <taxon>Mucor</taxon>
    </lineage>
</organism>
<dbReference type="EC" id="2.7.11.1" evidence="1"/>
<evidence type="ECO:0000313" key="16">
    <source>
        <dbReference type="Proteomes" id="UP000077051"/>
    </source>
</evidence>
<evidence type="ECO:0000256" key="2">
    <source>
        <dbReference type="ARBA" id="ARBA00022527"/>
    </source>
</evidence>
<evidence type="ECO:0000256" key="13">
    <source>
        <dbReference type="SAM" id="MobiDB-lite"/>
    </source>
</evidence>
<comment type="similarity">
    <text evidence="9">Belongs to the protein kinase superfamily. Ser/Thr protein kinase family. GCN2 subfamily.</text>
</comment>
<evidence type="ECO:0000256" key="7">
    <source>
        <dbReference type="ARBA" id="ARBA00022840"/>
    </source>
</evidence>
<keyword evidence="7 11" id="KW-0067">ATP-binding</keyword>
<evidence type="ECO:0000256" key="11">
    <source>
        <dbReference type="PROSITE-ProRule" id="PRU10141"/>
    </source>
</evidence>
<dbReference type="CDD" id="cd13996">
    <property type="entry name" value="STKc_EIF2AK"/>
    <property type="match status" value="1"/>
</dbReference>
<evidence type="ECO:0000256" key="6">
    <source>
        <dbReference type="ARBA" id="ARBA00022777"/>
    </source>
</evidence>
<name>A0A168KNK6_MUCCL</name>
<evidence type="ECO:0000256" key="9">
    <source>
        <dbReference type="ARBA" id="ARBA00037982"/>
    </source>
</evidence>
<dbReference type="SUPFAM" id="SSF56112">
    <property type="entry name" value="Protein kinase-like (PK-like)"/>
    <property type="match status" value="1"/>
</dbReference>
<evidence type="ECO:0000313" key="15">
    <source>
        <dbReference type="EMBL" id="OAD02588.1"/>
    </source>
</evidence>
<evidence type="ECO:0000256" key="3">
    <source>
        <dbReference type="ARBA" id="ARBA00022553"/>
    </source>
</evidence>
<dbReference type="PROSITE" id="PS00107">
    <property type="entry name" value="PROTEIN_KINASE_ATP"/>
    <property type="match status" value="1"/>
</dbReference>
<dbReference type="Gene3D" id="3.30.200.20">
    <property type="entry name" value="Phosphorylase Kinase, domain 1"/>
    <property type="match status" value="1"/>
</dbReference>
<dbReference type="Gene3D" id="1.10.510.10">
    <property type="entry name" value="Transferase(Phosphotransferase) domain 1"/>
    <property type="match status" value="1"/>
</dbReference>
<keyword evidence="8" id="KW-0652">Protein synthesis inhibitor</keyword>
<dbReference type="AlphaFoldDB" id="A0A168KNK6"/>
<dbReference type="InterPro" id="IPR000719">
    <property type="entry name" value="Prot_kinase_dom"/>
</dbReference>
<accession>A0A168KNK6</accession>
<sequence>MTLRTNHASSRGNHVNKFWARSTLDDTSTTDDDDSSGSNMQKSHATILSVEEKDDVSEITAASYAYTIQDPSTSATTDTDVHPAVAPNTTTAPSPPPHHHANSSDVSLFHQQPNSSTKRYQTKMLLASLIEHFCRAYGDTPDANRKVFFLICQTLRSLGIIDAEFVDEMTSVRSAFQQAFHKLFYTAVQTVRNQDLVRFDDNLPVMLIKPAPAQHDSSLSSSTSSSPEPSSSTLSSSSSSSIPMRSSRSASQAQQQQQENDYFSHHSASSAPAAVASPGIIAYQPLSPSINDTMLSHSVTRMSHSAATTSSLHSFLPNSTNNSGHGGGDFFGNLSVQNSRYNNDFVEISLLGKGGFASAFRARNKLDDIDYAVKKIRLGNDIEESDQNKENPYEKIFREIKNLARLEHQNVIRYYSSWLEYDGSTQDDSLATDGSDWEDDTSRPYVGRRSLSSESSNSIFRGRDPTFSDLSTSSFGRNHDDDDDPSGMSHIQFGEGSTSDFGGAESNSSWSNTTRSQSSRQQQQQPSSPKSTQKSSGWTLFIQMQLCPTTLHDYIRFRNKQYSEEADVDIVDTRRNIEIFAQILEGTAYIHDQGLIHRDLKPSNIFLSMPSTSAYVSDIDGKRRRRRASSAGGCLESCSTASSSTHSIPNDCNINMWEECWVPKIGDFGLAAEAMDEATGDTVLVPTPMSSTPPSPKMGPCSDATTTSNSSLIDQHLKQRPKRPKPKRTRTVGVGTRTYASPEQLAIPAQAYDEKVDIYSLGIILFELFQPFTTGMERADSLDKLKRGIFPNGFLEMYPKVSALILWMMDHKPDHRPSAHQLLEFELFSHPTVQDDGDMYLTLQTQLQSKMNQLERKNKEIEELKQKVIQVEQEKQQAIQEMQQRLQEMQLKLNQYEATPTPDTPPSVKKCSILSASPSFLKKKKEVRWSMMDS</sequence>
<feature type="compositionally biased region" description="Low complexity" evidence="13">
    <location>
        <begin position="82"/>
        <end position="92"/>
    </location>
</feature>
<dbReference type="InterPro" id="IPR011009">
    <property type="entry name" value="Kinase-like_dom_sf"/>
</dbReference>
<dbReference type="VEuPathDB" id="FungiDB:MUCCIDRAFT_111978"/>
<feature type="compositionally biased region" description="Polar residues" evidence="13">
    <location>
        <begin position="37"/>
        <end position="46"/>
    </location>
</feature>
<dbReference type="Pfam" id="PF22949">
    <property type="entry name" value="HRI2_3H"/>
    <property type="match status" value="1"/>
</dbReference>
<feature type="compositionally biased region" description="Low complexity" evidence="13">
    <location>
        <begin position="506"/>
        <end position="535"/>
    </location>
</feature>
<keyword evidence="5 11" id="KW-0547">Nucleotide-binding</keyword>
<dbReference type="GO" id="GO:0017148">
    <property type="term" value="P:negative regulation of translation"/>
    <property type="evidence" value="ECO:0007669"/>
    <property type="project" value="UniProtKB-KW"/>
</dbReference>
<feature type="compositionally biased region" description="Polar residues" evidence="13">
    <location>
        <begin position="703"/>
        <end position="713"/>
    </location>
</feature>
<keyword evidence="3" id="KW-0597">Phosphoprotein</keyword>
<feature type="region of interest" description="Disordered" evidence="13">
    <location>
        <begin position="24"/>
        <end position="51"/>
    </location>
</feature>
<dbReference type="Pfam" id="PF00069">
    <property type="entry name" value="Pkinase"/>
    <property type="match status" value="3"/>
</dbReference>
<evidence type="ECO:0000256" key="1">
    <source>
        <dbReference type="ARBA" id="ARBA00012513"/>
    </source>
</evidence>
<evidence type="ECO:0000256" key="12">
    <source>
        <dbReference type="SAM" id="Coils"/>
    </source>
</evidence>
<proteinExistence type="inferred from homology"/>
<feature type="compositionally biased region" description="Low complexity" evidence="13">
    <location>
        <begin position="217"/>
        <end position="258"/>
    </location>
</feature>
<dbReference type="PROSITE" id="PS50011">
    <property type="entry name" value="PROTEIN_KINASE_DOM"/>
    <property type="match status" value="1"/>
</dbReference>
<evidence type="ECO:0000256" key="10">
    <source>
        <dbReference type="ARBA" id="ARBA00042914"/>
    </source>
</evidence>
<feature type="domain" description="Protein kinase" evidence="14">
    <location>
        <begin position="345"/>
        <end position="833"/>
    </location>
</feature>
<dbReference type="PANTHER" id="PTHR11042">
    <property type="entry name" value="EUKARYOTIC TRANSLATION INITIATION FACTOR 2-ALPHA KINASE EIF2-ALPHA KINASE -RELATED"/>
    <property type="match status" value="1"/>
</dbReference>
<feature type="compositionally biased region" description="Basic residues" evidence="13">
    <location>
        <begin position="718"/>
        <end position="730"/>
    </location>
</feature>
<dbReference type="GO" id="GO:0005524">
    <property type="term" value="F:ATP binding"/>
    <property type="evidence" value="ECO:0007669"/>
    <property type="project" value="UniProtKB-UniRule"/>
</dbReference>
<dbReference type="SMART" id="SM00220">
    <property type="entry name" value="S_TKc"/>
    <property type="match status" value="1"/>
</dbReference>
<keyword evidence="16" id="KW-1185">Reference proteome</keyword>
<protein>
    <recommendedName>
        <fullName evidence="1">non-specific serine/threonine protein kinase</fullName>
        <ecNumber evidence="1">2.7.11.1</ecNumber>
    </recommendedName>
    <alternativeName>
        <fullName evidence="10">Heme-regulated eukaryotic initiation factor eIF-2-alpha kinase</fullName>
    </alternativeName>
</protein>
<comment type="caution">
    <text evidence="15">The sequence shown here is derived from an EMBL/GenBank/DDBJ whole genome shotgun (WGS) entry which is preliminary data.</text>
</comment>
<keyword evidence="12" id="KW-0175">Coiled coil</keyword>
<keyword evidence="2" id="KW-0723">Serine/threonine-protein kinase</keyword>
<feature type="binding site" evidence="11">
    <location>
        <position position="375"/>
    </location>
    <ligand>
        <name>ATP</name>
        <dbReference type="ChEBI" id="CHEBI:30616"/>
    </ligand>
</feature>
<gene>
    <name evidence="15" type="ORF">MUCCIDRAFT_111978</name>
</gene>
<dbReference type="PANTHER" id="PTHR11042:SF187">
    <property type="entry name" value="EUKARYOTIC TRANSLATION INITIATION FACTOR 2-ALPHA KINASE 2"/>
    <property type="match status" value="1"/>
</dbReference>
<dbReference type="Proteomes" id="UP000077051">
    <property type="component" value="Unassembled WGS sequence"/>
</dbReference>
<evidence type="ECO:0000256" key="4">
    <source>
        <dbReference type="ARBA" id="ARBA00022679"/>
    </source>
</evidence>
<feature type="region of interest" description="Disordered" evidence="13">
    <location>
        <begin position="71"/>
        <end position="113"/>
    </location>
</feature>
<dbReference type="InterPro" id="IPR054521">
    <property type="entry name" value="HRI2_3H"/>
</dbReference>
<dbReference type="InterPro" id="IPR017441">
    <property type="entry name" value="Protein_kinase_ATP_BS"/>
</dbReference>
<reference evidence="15 16" key="1">
    <citation type="submission" date="2015-06" db="EMBL/GenBank/DDBJ databases">
        <title>Expansion of signal transduction pathways in fungi by whole-genome duplication.</title>
        <authorList>
            <consortium name="DOE Joint Genome Institute"/>
            <person name="Corrochano L.M."/>
            <person name="Kuo A."/>
            <person name="Marcet-Houben M."/>
            <person name="Polaino S."/>
            <person name="Salamov A."/>
            <person name="Villalobos J.M."/>
            <person name="Alvarez M.I."/>
            <person name="Avalos J."/>
            <person name="Benito E.P."/>
            <person name="Benoit I."/>
            <person name="Burger G."/>
            <person name="Camino L.P."/>
            <person name="Canovas D."/>
            <person name="Cerda-Olmedo E."/>
            <person name="Cheng J.-F."/>
            <person name="Dominguez A."/>
            <person name="Elias M."/>
            <person name="Eslava A.P."/>
            <person name="Glaser F."/>
            <person name="Grimwood J."/>
            <person name="Gutierrez G."/>
            <person name="Heitman J."/>
            <person name="Henrissat B."/>
            <person name="Iturriaga E.A."/>
            <person name="Lang B.F."/>
            <person name="Lavin J.L."/>
            <person name="Lee S."/>
            <person name="Li W."/>
            <person name="Lindquist E."/>
            <person name="Lopez-Garcia S."/>
            <person name="Luque E.M."/>
            <person name="Marcos A.T."/>
            <person name="Martin J."/>
            <person name="Mccluskey K."/>
            <person name="Medina H.R."/>
            <person name="Miralles-Duran A."/>
            <person name="Miyazaki A."/>
            <person name="Munoz-Torres E."/>
            <person name="Oguiza J.A."/>
            <person name="Ohm R."/>
            <person name="Olmedo M."/>
            <person name="Orejas M."/>
            <person name="Ortiz-Castellanos L."/>
            <person name="Pisabarro A.G."/>
            <person name="Rodriguez-Romero J."/>
            <person name="Ruiz-Herrera J."/>
            <person name="Ruiz-Vazquez R."/>
            <person name="Sanz C."/>
            <person name="Schackwitz W."/>
            <person name="Schmutz J."/>
            <person name="Shahriari M."/>
            <person name="Shelest E."/>
            <person name="Silva-Franco F."/>
            <person name="Soanes D."/>
            <person name="Syed K."/>
            <person name="Tagua V.G."/>
            <person name="Talbot N.J."/>
            <person name="Thon M."/>
            <person name="De Vries R.P."/>
            <person name="Wiebenga A."/>
            <person name="Yadav J.S."/>
            <person name="Braun E.L."/>
            <person name="Baker S."/>
            <person name="Garre V."/>
            <person name="Horwitz B."/>
            <person name="Torres-Martinez S."/>
            <person name="Idnurm A."/>
            <person name="Herrera-Estrella A."/>
            <person name="Gabaldon T."/>
            <person name="Grigoriev I.V."/>
        </authorList>
    </citation>
    <scope>NUCLEOTIDE SEQUENCE [LARGE SCALE GENOMIC DNA]</scope>
    <source>
        <strain evidence="15 16">CBS 277.49</strain>
    </source>
</reference>
<dbReference type="GO" id="GO:0005737">
    <property type="term" value="C:cytoplasm"/>
    <property type="evidence" value="ECO:0007669"/>
    <property type="project" value="TreeGrafter"/>
</dbReference>
<dbReference type="OrthoDB" id="1405469at2759"/>
<dbReference type="InterPro" id="IPR050339">
    <property type="entry name" value="CC_SR_Kinase"/>
</dbReference>
<keyword evidence="4" id="KW-0808">Transferase</keyword>
<dbReference type="InterPro" id="IPR008271">
    <property type="entry name" value="Ser/Thr_kinase_AS"/>
</dbReference>
<evidence type="ECO:0000256" key="8">
    <source>
        <dbReference type="ARBA" id="ARBA00023193"/>
    </source>
</evidence>
<dbReference type="GO" id="GO:0004694">
    <property type="term" value="F:eukaryotic translation initiation factor 2alpha kinase activity"/>
    <property type="evidence" value="ECO:0007669"/>
    <property type="project" value="TreeGrafter"/>
</dbReference>
<evidence type="ECO:0000256" key="5">
    <source>
        <dbReference type="ARBA" id="ARBA00022741"/>
    </source>
</evidence>
<feature type="region of interest" description="Disordered" evidence="13">
    <location>
        <begin position="428"/>
        <end position="535"/>
    </location>
</feature>
<dbReference type="PROSITE" id="PS00108">
    <property type="entry name" value="PROTEIN_KINASE_ST"/>
    <property type="match status" value="1"/>
</dbReference>